<dbReference type="Proteomes" id="UP000275385">
    <property type="component" value="Unassembled WGS sequence"/>
</dbReference>
<evidence type="ECO:0000313" key="3">
    <source>
        <dbReference type="Proteomes" id="UP000275385"/>
    </source>
</evidence>
<sequence>MEGLYHTLERQRLLNRPAGCIHKRAWPLLCDKRGCPIHDPRVTLTKTTGTGKSRCPRASAAPGPRPRQIHNDPARAKVGVENDGSSILKRSRKITEPAVAVERAESRSPSKSVPVTPNSVKPTEESATLSSSSSATTPSSSSARGSSSSAPRRSPRQYGDPGVAVPKGVKKRRIAAKARGKSFKQRVARLFKD</sequence>
<protein>
    <submittedName>
        <fullName evidence="2">Uncharacterized protein</fullName>
    </submittedName>
</protein>
<accession>A0A420YII8</accession>
<proteinExistence type="predicted"/>
<keyword evidence="3" id="KW-1185">Reference proteome</keyword>
<evidence type="ECO:0000256" key="1">
    <source>
        <dbReference type="SAM" id="MobiDB-lite"/>
    </source>
</evidence>
<gene>
    <name evidence="2" type="ORF">DL546_009278</name>
</gene>
<reference evidence="2 3" key="1">
    <citation type="submission" date="2018-08" db="EMBL/GenBank/DDBJ databases">
        <title>Draft genome of the lignicolous fungus Coniochaeta pulveracea.</title>
        <authorList>
            <person name="Borstlap C.J."/>
            <person name="De Witt R.N."/>
            <person name="Botha A."/>
            <person name="Volschenk H."/>
        </authorList>
    </citation>
    <scope>NUCLEOTIDE SEQUENCE [LARGE SCALE GENOMIC DNA]</scope>
    <source>
        <strain evidence="2 3">CAB683</strain>
    </source>
</reference>
<feature type="region of interest" description="Disordered" evidence="1">
    <location>
        <begin position="45"/>
        <end position="193"/>
    </location>
</feature>
<feature type="compositionally biased region" description="Polar residues" evidence="1">
    <location>
        <begin position="109"/>
        <end position="121"/>
    </location>
</feature>
<feature type="compositionally biased region" description="Low complexity" evidence="1">
    <location>
        <begin position="125"/>
        <end position="152"/>
    </location>
</feature>
<organism evidence="2 3">
    <name type="scientific">Coniochaeta pulveracea</name>
    <dbReference type="NCBI Taxonomy" id="177199"/>
    <lineage>
        <taxon>Eukaryota</taxon>
        <taxon>Fungi</taxon>
        <taxon>Dikarya</taxon>
        <taxon>Ascomycota</taxon>
        <taxon>Pezizomycotina</taxon>
        <taxon>Sordariomycetes</taxon>
        <taxon>Sordariomycetidae</taxon>
        <taxon>Coniochaetales</taxon>
        <taxon>Coniochaetaceae</taxon>
        <taxon>Coniochaeta</taxon>
    </lineage>
</organism>
<evidence type="ECO:0000313" key="2">
    <source>
        <dbReference type="EMBL" id="RKU47693.1"/>
    </source>
</evidence>
<dbReference type="EMBL" id="QVQW01000008">
    <property type="protein sequence ID" value="RKU47693.1"/>
    <property type="molecule type" value="Genomic_DNA"/>
</dbReference>
<feature type="compositionally biased region" description="Basic residues" evidence="1">
    <location>
        <begin position="168"/>
        <end position="193"/>
    </location>
</feature>
<dbReference type="AlphaFoldDB" id="A0A420YII8"/>
<comment type="caution">
    <text evidence="2">The sequence shown here is derived from an EMBL/GenBank/DDBJ whole genome shotgun (WGS) entry which is preliminary data.</text>
</comment>
<name>A0A420YII8_9PEZI</name>
<feature type="compositionally biased region" description="Basic and acidic residues" evidence="1">
    <location>
        <begin position="69"/>
        <end position="80"/>
    </location>
</feature>